<dbReference type="NCBIfam" id="TIGR04183">
    <property type="entry name" value="Por_Secre_tail"/>
    <property type="match status" value="1"/>
</dbReference>
<name>A0A645HNF3_9ZZZZ</name>
<dbReference type="AlphaFoldDB" id="A0A645HNF3"/>
<dbReference type="Pfam" id="PF18962">
    <property type="entry name" value="Por_Secre_tail"/>
    <property type="match status" value="1"/>
</dbReference>
<protein>
    <recommendedName>
        <fullName evidence="1">Secretion system C-terminal sorting domain-containing protein</fullName>
    </recommendedName>
</protein>
<sequence>MQANASYAKTAKWDVKTASVDLTDNFFEKTNYRGAFGTERWDLPWAEYDPVNAIYKANSVEDEFANSISLMVSPNPVNETTTISYFLNNSGTISIKLFDAAGNLVTTFVNNEIQEIGNHQIEVNVSKIKTGMYYLQIGNDGKTNTISFPITK</sequence>
<dbReference type="EMBL" id="VSSQ01096108">
    <property type="protein sequence ID" value="MPN39982.1"/>
    <property type="molecule type" value="Genomic_DNA"/>
</dbReference>
<proteinExistence type="predicted"/>
<accession>A0A645HNF3</accession>
<evidence type="ECO:0000259" key="1">
    <source>
        <dbReference type="Pfam" id="PF18962"/>
    </source>
</evidence>
<organism evidence="2">
    <name type="scientific">bioreactor metagenome</name>
    <dbReference type="NCBI Taxonomy" id="1076179"/>
    <lineage>
        <taxon>unclassified sequences</taxon>
        <taxon>metagenomes</taxon>
        <taxon>ecological metagenomes</taxon>
    </lineage>
</organism>
<reference evidence="2" key="1">
    <citation type="submission" date="2019-08" db="EMBL/GenBank/DDBJ databases">
        <authorList>
            <person name="Kucharzyk K."/>
            <person name="Murdoch R.W."/>
            <person name="Higgins S."/>
            <person name="Loffler F."/>
        </authorList>
    </citation>
    <scope>NUCLEOTIDE SEQUENCE</scope>
</reference>
<evidence type="ECO:0000313" key="2">
    <source>
        <dbReference type="EMBL" id="MPN39982.1"/>
    </source>
</evidence>
<gene>
    <name evidence="2" type="ORF">SDC9_187517</name>
</gene>
<comment type="caution">
    <text evidence="2">The sequence shown here is derived from an EMBL/GenBank/DDBJ whole genome shotgun (WGS) entry which is preliminary data.</text>
</comment>
<dbReference type="InterPro" id="IPR026444">
    <property type="entry name" value="Secre_tail"/>
</dbReference>
<feature type="domain" description="Secretion system C-terminal sorting" evidence="1">
    <location>
        <begin position="73"/>
        <end position="144"/>
    </location>
</feature>